<feature type="transmembrane region" description="Helical" evidence="12">
    <location>
        <begin position="202"/>
        <end position="222"/>
    </location>
</feature>
<dbReference type="Proteomes" id="UP000065807">
    <property type="component" value="Chromosome"/>
</dbReference>
<dbReference type="PRINTS" id="PR00762">
    <property type="entry name" value="CLCHANNEL"/>
</dbReference>
<evidence type="ECO:0000256" key="8">
    <source>
        <dbReference type="ARBA" id="ARBA00023214"/>
    </source>
</evidence>
<dbReference type="InterPro" id="IPR014743">
    <property type="entry name" value="Cl-channel_core"/>
</dbReference>
<evidence type="ECO:0000256" key="5">
    <source>
        <dbReference type="ARBA" id="ARBA00023065"/>
    </source>
</evidence>
<dbReference type="InterPro" id="IPR046342">
    <property type="entry name" value="CBS_dom_sf"/>
</dbReference>
<dbReference type="PANTHER" id="PTHR43427">
    <property type="entry name" value="CHLORIDE CHANNEL PROTEIN CLC-E"/>
    <property type="match status" value="1"/>
</dbReference>
<dbReference type="Pfam" id="PF00654">
    <property type="entry name" value="Voltage_CLC"/>
    <property type="match status" value="1"/>
</dbReference>
<feature type="domain" description="CBS" evidence="13">
    <location>
        <begin position="460"/>
        <end position="517"/>
    </location>
</feature>
<dbReference type="KEGG" id="lpil:LIP_0040"/>
<dbReference type="InterPro" id="IPR001807">
    <property type="entry name" value="ClC"/>
</dbReference>
<sequence length="613" mass="63941">MNAAPHNRAAGPHARSRSLLERLPLSANFIVLVLAVVVGAAGGFASALFYWMIGLVGRAAGLLDAAAPFLQGTGVVWAAILGGLLVGPMTYRWASEARGHGVPEVMEAVAVRGGRIRPRVALVKAVASALTIGTGGSAGREGPIVQIGAGLGSSLGQVLRLSEARVRTLVACGAAAGIAATFNAPIAGAVFSLEVILGEFSVGAFSMVVLASATASVVAWALLGNQPAFLVPPHELVSRGELAFYVVLGLLAALAARAFVDLLYRTEDFFERLPLRGLLKPALGAAGFGLIGLLLPESLGPGYPAIEAALHAELAPLLLLALLGAKMLSTSLTLGSGGSGGVFAPSLFTGAMLGGAFGHLVHGLYPTVTAQPGAYALVGMSAFFAGATQAPITAILILFEMTRDYRIIVPLMLAAVVSTMTANALSRATIYTTKLIRRGVTLKGGRDVAVLEQLTVNQVMSRPAHTVRAEQTVRELVARMQQLRHNGFPVVDRGGRLVGVVTLQDVRDTPLDGRLDRQVREIMTPDPVVAYPDDDLHAILDVLERRDVGRLPVVSRADGGRVLGVITRSDVLRAYNRALVGHRREEPSVPEGIDAVEEHPASTAVAPGQTDEP</sequence>
<keyword evidence="8" id="KW-0868">Chloride</keyword>
<dbReference type="EMBL" id="AP014924">
    <property type="protein sequence ID" value="BAS25898.1"/>
    <property type="molecule type" value="Genomic_DNA"/>
</dbReference>
<dbReference type="SMART" id="SM00116">
    <property type="entry name" value="CBS"/>
    <property type="match status" value="2"/>
</dbReference>
<feature type="domain" description="CBS" evidence="13">
    <location>
        <begin position="523"/>
        <end position="586"/>
    </location>
</feature>
<keyword evidence="15" id="KW-1185">Reference proteome</keyword>
<dbReference type="FunFam" id="1.10.3080.10:FF:000018">
    <property type="entry name" value="Chloride transporter, ClC family"/>
    <property type="match status" value="1"/>
</dbReference>
<evidence type="ECO:0000313" key="15">
    <source>
        <dbReference type="Proteomes" id="UP000065807"/>
    </source>
</evidence>
<keyword evidence="10" id="KW-0129">CBS domain</keyword>
<proteinExistence type="predicted"/>
<organism evidence="14 15">
    <name type="scientific">Limnochorda pilosa</name>
    <dbReference type="NCBI Taxonomy" id="1555112"/>
    <lineage>
        <taxon>Bacteria</taxon>
        <taxon>Bacillati</taxon>
        <taxon>Bacillota</taxon>
        <taxon>Limnochordia</taxon>
        <taxon>Limnochordales</taxon>
        <taxon>Limnochordaceae</taxon>
        <taxon>Limnochorda</taxon>
    </lineage>
</organism>
<dbReference type="GO" id="GO:0005254">
    <property type="term" value="F:chloride channel activity"/>
    <property type="evidence" value="ECO:0007669"/>
    <property type="project" value="UniProtKB-KW"/>
</dbReference>
<dbReference type="PANTHER" id="PTHR43427:SF6">
    <property type="entry name" value="CHLORIDE CHANNEL PROTEIN CLC-E"/>
    <property type="match status" value="1"/>
</dbReference>
<feature type="transmembrane region" description="Helical" evidence="12">
    <location>
        <begin position="25"/>
        <end position="53"/>
    </location>
</feature>
<dbReference type="AlphaFoldDB" id="A0A0K2SFL5"/>
<dbReference type="Pfam" id="PF00571">
    <property type="entry name" value="CBS"/>
    <property type="match status" value="2"/>
</dbReference>
<feature type="transmembrane region" description="Helical" evidence="12">
    <location>
        <begin position="373"/>
        <end position="398"/>
    </location>
</feature>
<dbReference type="RefSeq" id="WP_068132736.1">
    <property type="nucleotide sequence ID" value="NZ_AP014924.1"/>
</dbReference>
<keyword evidence="7" id="KW-0869">Chloride channel</keyword>
<feature type="transmembrane region" description="Helical" evidence="12">
    <location>
        <begin position="308"/>
        <end position="328"/>
    </location>
</feature>
<protein>
    <submittedName>
        <fullName evidence="14">Chloride channel protein</fullName>
    </submittedName>
</protein>
<keyword evidence="9" id="KW-0407">Ion channel</keyword>
<evidence type="ECO:0000313" key="14">
    <source>
        <dbReference type="EMBL" id="BAS25898.1"/>
    </source>
</evidence>
<dbReference type="SUPFAM" id="SSF81340">
    <property type="entry name" value="Clc chloride channel"/>
    <property type="match status" value="1"/>
</dbReference>
<feature type="transmembrane region" description="Helical" evidence="12">
    <location>
        <begin position="65"/>
        <end position="86"/>
    </location>
</feature>
<keyword evidence="3 12" id="KW-0812">Transmembrane</keyword>
<evidence type="ECO:0000259" key="13">
    <source>
        <dbReference type="PROSITE" id="PS51371"/>
    </source>
</evidence>
<keyword evidence="6 12" id="KW-0472">Membrane</keyword>
<evidence type="ECO:0000256" key="2">
    <source>
        <dbReference type="ARBA" id="ARBA00022448"/>
    </source>
</evidence>
<feature type="transmembrane region" description="Helical" evidence="12">
    <location>
        <begin position="277"/>
        <end position="296"/>
    </location>
</feature>
<reference evidence="15" key="1">
    <citation type="submission" date="2015-07" db="EMBL/GenBank/DDBJ databases">
        <title>Complete genome sequence and phylogenetic analysis of Limnochorda pilosa.</title>
        <authorList>
            <person name="Watanabe M."/>
            <person name="Kojima H."/>
            <person name="Fukui M."/>
        </authorList>
    </citation>
    <scope>NUCLEOTIDE SEQUENCE [LARGE SCALE GENOMIC DNA]</scope>
    <source>
        <strain evidence="15">HC45</strain>
    </source>
</reference>
<feature type="transmembrane region" description="Helical" evidence="12">
    <location>
        <begin position="405"/>
        <end position="425"/>
    </location>
</feature>
<feature type="transmembrane region" description="Helical" evidence="12">
    <location>
        <begin position="242"/>
        <end position="265"/>
    </location>
</feature>
<dbReference type="GO" id="GO:0034707">
    <property type="term" value="C:chloride channel complex"/>
    <property type="evidence" value="ECO:0007669"/>
    <property type="project" value="UniProtKB-KW"/>
</dbReference>
<evidence type="ECO:0000256" key="4">
    <source>
        <dbReference type="ARBA" id="ARBA00022989"/>
    </source>
</evidence>
<evidence type="ECO:0000256" key="12">
    <source>
        <dbReference type="SAM" id="Phobius"/>
    </source>
</evidence>
<keyword evidence="2" id="KW-0813">Transport</keyword>
<dbReference type="CDD" id="cd00400">
    <property type="entry name" value="Voltage_gated_ClC"/>
    <property type="match status" value="1"/>
</dbReference>
<dbReference type="InterPro" id="IPR050368">
    <property type="entry name" value="ClC-type_chloride_channel"/>
</dbReference>
<keyword evidence="4 12" id="KW-1133">Transmembrane helix</keyword>
<dbReference type="Gene3D" id="1.10.3080.10">
    <property type="entry name" value="Clc chloride channel"/>
    <property type="match status" value="1"/>
</dbReference>
<gene>
    <name evidence="14" type="ORF">LIP_0040</name>
</gene>
<dbReference type="PROSITE" id="PS51371">
    <property type="entry name" value="CBS"/>
    <property type="match status" value="2"/>
</dbReference>
<evidence type="ECO:0000256" key="6">
    <source>
        <dbReference type="ARBA" id="ARBA00023136"/>
    </source>
</evidence>
<evidence type="ECO:0000256" key="10">
    <source>
        <dbReference type="PROSITE-ProRule" id="PRU00703"/>
    </source>
</evidence>
<feature type="region of interest" description="Disordered" evidence="11">
    <location>
        <begin position="585"/>
        <end position="613"/>
    </location>
</feature>
<dbReference type="OrthoDB" id="9812438at2"/>
<dbReference type="STRING" id="1555112.LIP_0040"/>
<reference evidence="15" key="2">
    <citation type="journal article" date="2016" name="Int. J. Syst. Evol. Microbiol.">
        <title>Complete genome sequence and cell structure of Limnochorda pilosa, a Gram-negative spore-former within the phylum Firmicutes.</title>
        <authorList>
            <person name="Watanabe M."/>
            <person name="Kojima H."/>
            <person name="Fukui M."/>
        </authorList>
    </citation>
    <scope>NUCLEOTIDE SEQUENCE [LARGE SCALE GENOMIC DNA]</scope>
    <source>
        <strain evidence="15">HC45</strain>
    </source>
</reference>
<evidence type="ECO:0000256" key="7">
    <source>
        <dbReference type="ARBA" id="ARBA00023173"/>
    </source>
</evidence>
<keyword evidence="5" id="KW-0406">Ion transport</keyword>
<evidence type="ECO:0000256" key="11">
    <source>
        <dbReference type="SAM" id="MobiDB-lite"/>
    </source>
</evidence>
<dbReference type="PATRIC" id="fig|1555112.3.peg.39"/>
<accession>A0A0K2SFL5</accession>
<dbReference type="SUPFAM" id="SSF54631">
    <property type="entry name" value="CBS-domain pair"/>
    <property type="match status" value="1"/>
</dbReference>
<comment type="subcellular location">
    <subcellularLocation>
        <location evidence="1">Membrane</location>
        <topology evidence="1">Multi-pass membrane protein</topology>
    </subcellularLocation>
</comment>
<name>A0A0K2SFL5_LIMPI</name>
<feature type="transmembrane region" description="Helical" evidence="12">
    <location>
        <begin position="340"/>
        <end position="361"/>
    </location>
</feature>
<evidence type="ECO:0000256" key="3">
    <source>
        <dbReference type="ARBA" id="ARBA00022692"/>
    </source>
</evidence>
<dbReference type="Gene3D" id="3.10.580.10">
    <property type="entry name" value="CBS-domain"/>
    <property type="match status" value="2"/>
</dbReference>
<dbReference type="InterPro" id="IPR000644">
    <property type="entry name" value="CBS_dom"/>
</dbReference>
<evidence type="ECO:0000256" key="1">
    <source>
        <dbReference type="ARBA" id="ARBA00004141"/>
    </source>
</evidence>
<evidence type="ECO:0000256" key="9">
    <source>
        <dbReference type="ARBA" id="ARBA00023303"/>
    </source>
</evidence>